<reference evidence="1 2" key="1">
    <citation type="journal article" date="2018" name="Nat. Genet.">
        <title>The Rosa genome provides new insights in the design of modern roses.</title>
        <authorList>
            <person name="Bendahmane M."/>
        </authorList>
    </citation>
    <scope>NUCLEOTIDE SEQUENCE [LARGE SCALE GENOMIC DNA]</scope>
    <source>
        <strain evidence="2">cv. Old Blush</strain>
    </source>
</reference>
<organism evidence="1 2">
    <name type="scientific">Rosa chinensis</name>
    <name type="common">China rose</name>
    <dbReference type="NCBI Taxonomy" id="74649"/>
    <lineage>
        <taxon>Eukaryota</taxon>
        <taxon>Viridiplantae</taxon>
        <taxon>Streptophyta</taxon>
        <taxon>Embryophyta</taxon>
        <taxon>Tracheophyta</taxon>
        <taxon>Spermatophyta</taxon>
        <taxon>Magnoliopsida</taxon>
        <taxon>eudicotyledons</taxon>
        <taxon>Gunneridae</taxon>
        <taxon>Pentapetalae</taxon>
        <taxon>rosids</taxon>
        <taxon>fabids</taxon>
        <taxon>Rosales</taxon>
        <taxon>Rosaceae</taxon>
        <taxon>Rosoideae</taxon>
        <taxon>Rosoideae incertae sedis</taxon>
        <taxon>Rosa</taxon>
    </lineage>
</organism>
<sequence length="54" mass="6002">MVVRDLLFMLLLLVLVLILLLGLAVQFCNTIPLPRSWVERGNLFAATVECVFAG</sequence>
<accession>A0A2P6R0U7</accession>
<name>A0A2P6R0U7_ROSCH</name>
<keyword evidence="2" id="KW-1185">Reference proteome</keyword>
<dbReference type="Gramene" id="PRQ40036">
    <property type="protein sequence ID" value="PRQ40036"/>
    <property type="gene ID" value="RchiOBHm_Chr4g0431721"/>
</dbReference>
<evidence type="ECO:0000313" key="2">
    <source>
        <dbReference type="Proteomes" id="UP000238479"/>
    </source>
</evidence>
<dbReference type="AlphaFoldDB" id="A0A2P6R0U7"/>
<comment type="caution">
    <text evidence="1">The sequence shown here is derived from an EMBL/GenBank/DDBJ whole genome shotgun (WGS) entry which is preliminary data.</text>
</comment>
<protein>
    <submittedName>
        <fullName evidence="1">Uncharacterized protein</fullName>
    </submittedName>
</protein>
<dbReference type="EMBL" id="PDCK01000042">
    <property type="protein sequence ID" value="PRQ40036.1"/>
    <property type="molecule type" value="Genomic_DNA"/>
</dbReference>
<dbReference type="Proteomes" id="UP000238479">
    <property type="component" value="Chromosome 4"/>
</dbReference>
<gene>
    <name evidence="1" type="ORF">RchiOBHm_Chr4g0431721</name>
</gene>
<proteinExistence type="predicted"/>
<evidence type="ECO:0000313" key="1">
    <source>
        <dbReference type="EMBL" id="PRQ40036.1"/>
    </source>
</evidence>